<proteinExistence type="predicted"/>
<dbReference type="Proteomes" id="UP000299102">
    <property type="component" value="Unassembled WGS sequence"/>
</dbReference>
<sequence length="112" mass="12476">MADGKVPILTQLYFLSRRRLTVTFASQPRFQLKSCHTVPNFHSGPDPTPDLEPGLTLGPRGPLVDSATGYDFYDLCATGKLRGELLAVYRRNEQPPVTFCLAFVGNKKKNYS</sequence>
<dbReference type="AlphaFoldDB" id="A0A4C1V7M3"/>
<dbReference type="EMBL" id="BGZK01000287">
    <property type="protein sequence ID" value="GBP34327.1"/>
    <property type="molecule type" value="Genomic_DNA"/>
</dbReference>
<comment type="caution">
    <text evidence="1">The sequence shown here is derived from an EMBL/GenBank/DDBJ whole genome shotgun (WGS) entry which is preliminary data.</text>
</comment>
<reference evidence="1 2" key="1">
    <citation type="journal article" date="2019" name="Commun. Biol.">
        <title>The bagworm genome reveals a unique fibroin gene that provides high tensile strength.</title>
        <authorList>
            <person name="Kono N."/>
            <person name="Nakamura H."/>
            <person name="Ohtoshi R."/>
            <person name="Tomita M."/>
            <person name="Numata K."/>
            <person name="Arakawa K."/>
        </authorList>
    </citation>
    <scope>NUCLEOTIDE SEQUENCE [LARGE SCALE GENOMIC DNA]</scope>
</reference>
<keyword evidence="2" id="KW-1185">Reference proteome</keyword>
<evidence type="ECO:0000313" key="1">
    <source>
        <dbReference type="EMBL" id="GBP34327.1"/>
    </source>
</evidence>
<evidence type="ECO:0000313" key="2">
    <source>
        <dbReference type="Proteomes" id="UP000299102"/>
    </source>
</evidence>
<organism evidence="1 2">
    <name type="scientific">Eumeta variegata</name>
    <name type="common">Bagworm moth</name>
    <name type="synonym">Eumeta japonica</name>
    <dbReference type="NCBI Taxonomy" id="151549"/>
    <lineage>
        <taxon>Eukaryota</taxon>
        <taxon>Metazoa</taxon>
        <taxon>Ecdysozoa</taxon>
        <taxon>Arthropoda</taxon>
        <taxon>Hexapoda</taxon>
        <taxon>Insecta</taxon>
        <taxon>Pterygota</taxon>
        <taxon>Neoptera</taxon>
        <taxon>Endopterygota</taxon>
        <taxon>Lepidoptera</taxon>
        <taxon>Glossata</taxon>
        <taxon>Ditrysia</taxon>
        <taxon>Tineoidea</taxon>
        <taxon>Psychidae</taxon>
        <taxon>Oiketicinae</taxon>
        <taxon>Eumeta</taxon>
    </lineage>
</organism>
<protein>
    <submittedName>
        <fullName evidence="1">Uncharacterized protein</fullName>
    </submittedName>
</protein>
<gene>
    <name evidence="1" type="ORF">EVAR_7378_1</name>
</gene>
<accession>A0A4C1V7M3</accession>
<name>A0A4C1V7M3_EUMVA</name>